<keyword evidence="2" id="KW-1185">Reference proteome</keyword>
<comment type="caution">
    <text evidence="1">The sequence shown here is derived from an EMBL/GenBank/DDBJ whole genome shotgun (WGS) entry which is preliminary data.</text>
</comment>
<feature type="non-terminal residue" evidence="1">
    <location>
        <position position="53"/>
    </location>
</feature>
<organism evidence="1 2">
    <name type="scientific">Cirrhinus mrigala</name>
    <name type="common">Mrigala</name>
    <dbReference type="NCBI Taxonomy" id="683832"/>
    <lineage>
        <taxon>Eukaryota</taxon>
        <taxon>Metazoa</taxon>
        <taxon>Chordata</taxon>
        <taxon>Craniata</taxon>
        <taxon>Vertebrata</taxon>
        <taxon>Euteleostomi</taxon>
        <taxon>Actinopterygii</taxon>
        <taxon>Neopterygii</taxon>
        <taxon>Teleostei</taxon>
        <taxon>Ostariophysi</taxon>
        <taxon>Cypriniformes</taxon>
        <taxon>Cyprinidae</taxon>
        <taxon>Labeoninae</taxon>
        <taxon>Labeonini</taxon>
        <taxon>Cirrhinus</taxon>
    </lineage>
</organism>
<sequence>ILNLVPLVKVTDTLAAVQEPPIAVADKSCALSLSNGNSISQSSMSKAREAWVV</sequence>
<proteinExistence type="predicted"/>
<evidence type="ECO:0000313" key="2">
    <source>
        <dbReference type="Proteomes" id="UP001529510"/>
    </source>
</evidence>
<reference evidence="1 2" key="1">
    <citation type="submission" date="2024-05" db="EMBL/GenBank/DDBJ databases">
        <title>Genome sequencing and assembly of Indian major carp, Cirrhinus mrigala (Hamilton, 1822).</title>
        <authorList>
            <person name="Mohindra V."/>
            <person name="Chowdhury L.M."/>
            <person name="Lal K."/>
            <person name="Jena J.K."/>
        </authorList>
    </citation>
    <scope>NUCLEOTIDE SEQUENCE [LARGE SCALE GENOMIC DNA]</scope>
    <source>
        <strain evidence="1">CM1030</strain>
        <tissue evidence="1">Blood</tissue>
    </source>
</reference>
<dbReference type="Proteomes" id="UP001529510">
    <property type="component" value="Unassembled WGS sequence"/>
</dbReference>
<feature type="non-terminal residue" evidence="1">
    <location>
        <position position="1"/>
    </location>
</feature>
<accession>A0ABD0R1F9</accession>
<dbReference type="AlphaFoldDB" id="A0ABD0R1F9"/>
<gene>
    <name evidence="1" type="ORF">M9458_010429</name>
</gene>
<evidence type="ECO:0000313" key="1">
    <source>
        <dbReference type="EMBL" id="KAL0192133.1"/>
    </source>
</evidence>
<dbReference type="EMBL" id="JAMKFB020000005">
    <property type="protein sequence ID" value="KAL0192133.1"/>
    <property type="molecule type" value="Genomic_DNA"/>
</dbReference>
<name>A0ABD0R1F9_CIRMR</name>
<protein>
    <submittedName>
        <fullName evidence="1">Uncharacterized protein</fullName>
    </submittedName>
</protein>